<protein>
    <submittedName>
        <fullName evidence="3">Substrate-binding and VWA domain-containing protein</fullName>
    </submittedName>
</protein>
<dbReference type="SUPFAM" id="SSF53300">
    <property type="entry name" value="vWA-like"/>
    <property type="match status" value="1"/>
</dbReference>
<evidence type="ECO:0000259" key="2">
    <source>
        <dbReference type="PROSITE" id="PS50234"/>
    </source>
</evidence>
<dbReference type="SMART" id="SM00327">
    <property type="entry name" value="VWA"/>
    <property type="match status" value="1"/>
</dbReference>
<dbReference type="Pfam" id="PF00092">
    <property type="entry name" value="VWA"/>
    <property type="match status" value="1"/>
</dbReference>
<dbReference type="RefSeq" id="WP_285969869.1">
    <property type="nucleotide sequence ID" value="NZ_CP127294.1"/>
</dbReference>
<keyword evidence="1" id="KW-0732">Signal</keyword>
<name>A0A9Y2IFM2_9PSEU</name>
<feature type="chain" id="PRO_5040789034" evidence="1">
    <location>
        <begin position="22"/>
        <end position="540"/>
    </location>
</feature>
<reference evidence="3 4" key="1">
    <citation type="submission" date="2023-06" db="EMBL/GenBank/DDBJ databases">
        <authorList>
            <person name="Oyuntsetseg B."/>
            <person name="Kim S.B."/>
        </authorList>
    </citation>
    <scope>NUCLEOTIDE SEQUENCE [LARGE SCALE GENOMIC DNA]</scope>
    <source>
        <strain evidence="3 4">2-15</strain>
    </source>
</reference>
<dbReference type="PANTHER" id="PTHR30632">
    <property type="entry name" value="MOLYBDATE-BINDING PERIPLASMIC PROTEIN"/>
    <property type="match status" value="1"/>
</dbReference>
<organism evidence="3 4">
    <name type="scientific">Amycolatopsis carbonis</name>
    <dbReference type="NCBI Taxonomy" id="715471"/>
    <lineage>
        <taxon>Bacteria</taxon>
        <taxon>Bacillati</taxon>
        <taxon>Actinomycetota</taxon>
        <taxon>Actinomycetes</taxon>
        <taxon>Pseudonocardiales</taxon>
        <taxon>Pseudonocardiaceae</taxon>
        <taxon>Amycolatopsis</taxon>
    </lineage>
</organism>
<dbReference type="PROSITE" id="PS51257">
    <property type="entry name" value="PROKAR_LIPOPROTEIN"/>
    <property type="match status" value="1"/>
</dbReference>
<dbReference type="Gene3D" id="3.40.190.10">
    <property type="entry name" value="Periplasmic binding protein-like II"/>
    <property type="match status" value="1"/>
</dbReference>
<dbReference type="InterPro" id="IPR050682">
    <property type="entry name" value="ModA/WtpA"/>
</dbReference>
<evidence type="ECO:0000313" key="4">
    <source>
        <dbReference type="Proteomes" id="UP001236014"/>
    </source>
</evidence>
<dbReference type="GO" id="GO:0015689">
    <property type="term" value="P:molybdate ion transport"/>
    <property type="evidence" value="ECO:0007669"/>
    <property type="project" value="TreeGrafter"/>
</dbReference>
<dbReference type="AlphaFoldDB" id="A0A9Y2IFM2"/>
<evidence type="ECO:0000256" key="1">
    <source>
        <dbReference type="SAM" id="SignalP"/>
    </source>
</evidence>
<dbReference type="PANTHER" id="PTHR30632:SF0">
    <property type="entry name" value="SULFATE-BINDING PROTEIN"/>
    <property type="match status" value="1"/>
</dbReference>
<dbReference type="Gene3D" id="3.40.50.410">
    <property type="entry name" value="von Willebrand factor, type A domain"/>
    <property type="match status" value="1"/>
</dbReference>
<dbReference type="Proteomes" id="UP001236014">
    <property type="component" value="Chromosome"/>
</dbReference>
<proteinExistence type="predicted"/>
<dbReference type="InterPro" id="IPR036465">
    <property type="entry name" value="vWFA_dom_sf"/>
</dbReference>
<dbReference type="EMBL" id="CP127294">
    <property type="protein sequence ID" value="WIX79177.1"/>
    <property type="molecule type" value="Genomic_DNA"/>
</dbReference>
<evidence type="ECO:0000313" key="3">
    <source>
        <dbReference type="EMBL" id="WIX79177.1"/>
    </source>
</evidence>
<dbReference type="SUPFAM" id="SSF53850">
    <property type="entry name" value="Periplasmic binding protein-like II"/>
    <property type="match status" value="1"/>
</dbReference>
<dbReference type="Pfam" id="PF13531">
    <property type="entry name" value="SBP_bac_11"/>
    <property type="match status" value="1"/>
</dbReference>
<feature type="signal peptide" evidence="1">
    <location>
        <begin position="1"/>
        <end position="21"/>
    </location>
</feature>
<accession>A0A9Y2IFM2</accession>
<dbReference type="GO" id="GO:0030973">
    <property type="term" value="F:molybdate ion binding"/>
    <property type="evidence" value="ECO:0007669"/>
    <property type="project" value="TreeGrafter"/>
</dbReference>
<dbReference type="KEGG" id="acab:QRX50_49000"/>
<dbReference type="InterPro" id="IPR002035">
    <property type="entry name" value="VWF_A"/>
</dbReference>
<feature type="domain" description="VWFA" evidence="2">
    <location>
        <begin position="349"/>
        <end position="540"/>
    </location>
</feature>
<dbReference type="PROSITE" id="PS50234">
    <property type="entry name" value="VWFA"/>
    <property type="match status" value="1"/>
</dbReference>
<sequence length="540" mass="57263">MKKLAVLALAAALLVTGCSSADPSSGDDAGPPEAGTLRILAGSELADMQPVLDEAAKATGVKVKFTFTGTLEGAESLANGSLDGKYDAVWFSSNRYPAGIPEAAKRLGNQVKIMSSPVVLGLSQPVAQRLGWDKKAPTWGDIAAAAGKKEFTYGMTDPSASNSGFSALVGVASALAHSGTAIDAQQIAAVTPQLTQFFSAQVMSAGSSGWLSDAFQRRATGQDPGAKVDGLVNYESVLLSMNSSGKLPQPMKLIYPSDGVVTADYPLTLLTSASNDARDAHQRLTDYLRTPDVQRRIMQVTQRRPVVPGVQLGGQFVPHDLVELPFPATQQAIDALLSAYFSKIRRPSRTLYVLDTSGSMQGDRIQALRTALAGLTGADNSLVGRYRQFRSREEVTMLPFNTAPGEPVTFTVPEQNPQGELAKIKSFAEGLQADGGTAIYDSLDRAYQVMEPLVAQDPDRFNSIVLMTDGENESGSNLGGFKSAFASLPAAMKQIPVFTVLFGEGSGDELTQVATMTGGKVFDARNTQLSSVFQEIRGYQ</sequence>
<keyword evidence="4" id="KW-1185">Reference proteome</keyword>
<gene>
    <name evidence="3" type="ORF">QRX50_49000</name>
</gene>